<dbReference type="Gene3D" id="3.40.50.1000">
    <property type="entry name" value="HAD superfamily/HAD-like"/>
    <property type="match status" value="1"/>
</dbReference>
<dbReference type="SFLD" id="SFLDS00003">
    <property type="entry name" value="Haloacid_Dehalogenase"/>
    <property type="match status" value="1"/>
</dbReference>
<reference evidence="1 2" key="1">
    <citation type="submission" date="2017-01" db="EMBL/GenBank/DDBJ databases">
        <title>Draft genome sequence of Bacillus oleronius.</title>
        <authorList>
            <person name="Allam M."/>
        </authorList>
    </citation>
    <scope>NUCLEOTIDE SEQUENCE [LARGE SCALE GENOMIC DNA]</scope>
    <source>
        <strain evidence="1 2">DSM 9356</strain>
    </source>
</reference>
<dbReference type="AlphaFoldDB" id="A0A8E2LH98"/>
<evidence type="ECO:0000313" key="1">
    <source>
        <dbReference type="EMBL" id="OOP69919.1"/>
    </source>
</evidence>
<dbReference type="CDD" id="cd07516">
    <property type="entry name" value="HAD_Pase"/>
    <property type="match status" value="1"/>
</dbReference>
<dbReference type="PANTHER" id="PTHR10000:SF55">
    <property type="entry name" value="5-AMINO-6-(5-PHOSPHO-D-RIBITYLAMINO)URACIL PHOSPHATASE YCSE"/>
    <property type="match status" value="1"/>
</dbReference>
<dbReference type="SFLD" id="SFLDG01144">
    <property type="entry name" value="C2.B.4:_PGP_Like"/>
    <property type="match status" value="1"/>
</dbReference>
<dbReference type="PROSITE" id="PS01229">
    <property type="entry name" value="COF_2"/>
    <property type="match status" value="1"/>
</dbReference>
<dbReference type="GO" id="GO:0000287">
    <property type="term" value="F:magnesium ion binding"/>
    <property type="evidence" value="ECO:0007669"/>
    <property type="project" value="TreeGrafter"/>
</dbReference>
<dbReference type="PANTHER" id="PTHR10000">
    <property type="entry name" value="PHOSPHOSERINE PHOSPHATASE"/>
    <property type="match status" value="1"/>
</dbReference>
<dbReference type="Proteomes" id="UP000189761">
    <property type="component" value="Unassembled WGS sequence"/>
</dbReference>
<organism evidence="1 2">
    <name type="scientific">Heyndrickxia oleronia</name>
    <dbReference type="NCBI Taxonomy" id="38875"/>
    <lineage>
        <taxon>Bacteria</taxon>
        <taxon>Bacillati</taxon>
        <taxon>Bacillota</taxon>
        <taxon>Bacilli</taxon>
        <taxon>Bacillales</taxon>
        <taxon>Bacillaceae</taxon>
        <taxon>Heyndrickxia</taxon>
    </lineage>
</organism>
<dbReference type="EMBL" id="MTLA01000026">
    <property type="protein sequence ID" value="OOP69919.1"/>
    <property type="molecule type" value="Genomic_DNA"/>
</dbReference>
<sequence length="258" mass="29429">MERKILLDNQAIHPDIRLIALDMDGTLLTNQQEVSKENKEAISRAKEMGIHIVLTTGRNFTTAHPYAEELKLDSYMVTVNGGEIWDPSCELIERNFLQIDDVQRMWELAKQYKTYFWAITPEHIYREGFPNEMDISEHKWLKFGFDVKDDVIRHTLLEELTNRKLQVTNSSPTNLEVNPYGVSKARGLEKVCSRIGITMENVMAMGDSLNDSSMITKAGVGVAMGNAQEKVKEMANWVTATNEDHGVAKAIQHWVFNK</sequence>
<dbReference type="InterPro" id="IPR006379">
    <property type="entry name" value="HAD-SF_hydro_IIB"/>
</dbReference>
<accession>A0A8E2LH98</accession>
<dbReference type="SUPFAM" id="SSF56784">
    <property type="entry name" value="HAD-like"/>
    <property type="match status" value="1"/>
</dbReference>
<name>A0A8E2LH98_9BACI</name>
<protein>
    <submittedName>
        <fullName evidence="1">Phosphoglycolate phosphatase</fullName>
    </submittedName>
</protein>
<dbReference type="Gene3D" id="3.30.1240.10">
    <property type="match status" value="1"/>
</dbReference>
<dbReference type="InterPro" id="IPR036412">
    <property type="entry name" value="HAD-like_sf"/>
</dbReference>
<proteinExistence type="predicted"/>
<dbReference type="PROSITE" id="PS01228">
    <property type="entry name" value="COF_1"/>
    <property type="match status" value="1"/>
</dbReference>
<dbReference type="GO" id="GO:0016791">
    <property type="term" value="F:phosphatase activity"/>
    <property type="evidence" value="ECO:0007669"/>
    <property type="project" value="TreeGrafter"/>
</dbReference>
<dbReference type="SFLD" id="SFLDG01140">
    <property type="entry name" value="C2.B:_Phosphomannomutase_and_P"/>
    <property type="match status" value="1"/>
</dbReference>
<gene>
    <name evidence="1" type="ORF">BWZ43_02450</name>
</gene>
<dbReference type="InterPro" id="IPR023214">
    <property type="entry name" value="HAD_sf"/>
</dbReference>
<keyword evidence="2" id="KW-1185">Reference proteome</keyword>
<comment type="caution">
    <text evidence="1">The sequence shown here is derived from an EMBL/GenBank/DDBJ whole genome shotgun (WGS) entry which is preliminary data.</text>
</comment>
<dbReference type="Pfam" id="PF08282">
    <property type="entry name" value="Hydrolase_3"/>
    <property type="match status" value="1"/>
</dbReference>
<dbReference type="GO" id="GO:0005829">
    <property type="term" value="C:cytosol"/>
    <property type="evidence" value="ECO:0007669"/>
    <property type="project" value="TreeGrafter"/>
</dbReference>
<dbReference type="NCBIfam" id="TIGR01484">
    <property type="entry name" value="HAD-SF-IIB"/>
    <property type="match status" value="1"/>
</dbReference>
<evidence type="ECO:0000313" key="2">
    <source>
        <dbReference type="Proteomes" id="UP000189761"/>
    </source>
</evidence>